<evidence type="ECO:0000313" key="1">
    <source>
        <dbReference type="EMBL" id="MBC6467409.1"/>
    </source>
</evidence>
<dbReference type="Proteomes" id="UP000805614">
    <property type="component" value="Unassembled WGS sequence"/>
</dbReference>
<organism evidence="1 2">
    <name type="scientific">Actinomadura alba</name>
    <dbReference type="NCBI Taxonomy" id="406431"/>
    <lineage>
        <taxon>Bacteria</taxon>
        <taxon>Bacillati</taxon>
        <taxon>Actinomycetota</taxon>
        <taxon>Actinomycetes</taxon>
        <taxon>Streptosporangiales</taxon>
        <taxon>Thermomonosporaceae</taxon>
        <taxon>Actinomadura</taxon>
    </lineage>
</organism>
<accession>A0ABR7LRK0</accession>
<comment type="caution">
    <text evidence="1">The sequence shown here is derived from an EMBL/GenBank/DDBJ whole genome shotgun (WGS) entry which is preliminary data.</text>
</comment>
<gene>
    <name evidence="1" type="ORF">HKK74_18190</name>
</gene>
<evidence type="ECO:0000313" key="2">
    <source>
        <dbReference type="Proteomes" id="UP000805614"/>
    </source>
</evidence>
<dbReference type="EMBL" id="JABVEC010000012">
    <property type="protein sequence ID" value="MBC6467409.1"/>
    <property type="molecule type" value="Genomic_DNA"/>
</dbReference>
<keyword evidence="2" id="KW-1185">Reference proteome</keyword>
<dbReference type="InterPro" id="IPR012964">
    <property type="entry name" value="DUF1702"/>
</dbReference>
<reference evidence="1 2" key="1">
    <citation type="submission" date="2020-06" db="EMBL/GenBank/DDBJ databases">
        <title>Actinomadura xiongansis sp. nov., isolated from soil of Baiyangdian.</title>
        <authorList>
            <person name="Zhang X."/>
        </authorList>
    </citation>
    <scope>NUCLEOTIDE SEQUENCE [LARGE SCALE GENOMIC DNA]</scope>
    <source>
        <strain evidence="1 2">HBUM206468</strain>
    </source>
</reference>
<protein>
    <submittedName>
        <fullName evidence="1">DUF1702 family protein</fullName>
    </submittedName>
</protein>
<name>A0ABR7LRK0_9ACTN</name>
<proteinExistence type="predicted"/>
<dbReference type="Pfam" id="PF08012">
    <property type="entry name" value="DUF1702"/>
    <property type="match status" value="1"/>
</dbReference>
<sequence>MHNQTLAGLSGGPARLGGQLASSWRALRSRVLTPSSTEVRLEKRGFHVKDPDAQELLETIGRAFLTGYAQAARSRSPGEPAKSLEKLPVRFRGFAYEGAAMGFAMVDGLSPGKGRRFSGYMAGRGDDHMYMAYVGLGWAMARLPRFRWPKTVLDPVVRWLVLDGYGFHQAYFRTGTYVRGRAEPARLRWPADGPEWYGARVFDQGVGRALWFVGGADADVVLGLIERFPARRRPDLFSGAGLAATYAGGAGEAELRGFWQRAGEYRPQVAQGCAFASEARRRAGLEVPHTDVAAQVFCGMSADEAARIAIKTRPARVVPGEVPAYEVWRRGIADEFVSLGRC</sequence>